<name>A0A9N7UFG0_PLEPL</name>
<proteinExistence type="predicted"/>
<feature type="non-terminal residue" evidence="2">
    <location>
        <position position="1"/>
    </location>
</feature>
<protein>
    <submittedName>
        <fullName evidence="2">Uncharacterized protein</fullName>
    </submittedName>
</protein>
<gene>
    <name evidence="2" type="ORF">PLEPLA_LOCUS18427</name>
</gene>
<feature type="region of interest" description="Disordered" evidence="1">
    <location>
        <begin position="74"/>
        <end position="103"/>
    </location>
</feature>
<reference evidence="2" key="1">
    <citation type="submission" date="2020-03" db="EMBL/GenBank/DDBJ databases">
        <authorList>
            <person name="Weist P."/>
        </authorList>
    </citation>
    <scope>NUCLEOTIDE SEQUENCE</scope>
</reference>
<dbReference type="Proteomes" id="UP001153269">
    <property type="component" value="Unassembled WGS sequence"/>
</dbReference>
<evidence type="ECO:0000313" key="3">
    <source>
        <dbReference type="Proteomes" id="UP001153269"/>
    </source>
</evidence>
<organism evidence="2 3">
    <name type="scientific">Pleuronectes platessa</name>
    <name type="common">European plaice</name>
    <dbReference type="NCBI Taxonomy" id="8262"/>
    <lineage>
        <taxon>Eukaryota</taxon>
        <taxon>Metazoa</taxon>
        <taxon>Chordata</taxon>
        <taxon>Craniata</taxon>
        <taxon>Vertebrata</taxon>
        <taxon>Euteleostomi</taxon>
        <taxon>Actinopterygii</taxon>
        <taxon>Neopterygii</taxon>
        <taxon>Teleostei</taxon>
        <taxon>Neoteleostei</taxon>
        <taxon>Acanthomorphata</taxon>
        <taxon>Carangaria</taxon>
        <taxon>Pleuronectiformes</taxon>
        <taxon>Pleuronectoidei</taxon>
        <taxon>Pleuronectidae</taxon>
        <taxon>Pleuronectes</taxon>
    </lineage>
</organism>
<accession>A0A9N7UFG0</accession>
<dbReference type="EMBL" id="CADEAL010001232">
    <property type="protein sequence ID" value="CAB1430445.1"/>
    <property type="molecule type" value="Genomic_DNA"/>
</dbReference>
<evidence type="ECO:0000256" key="1">
    <source>
        <dbReference type="SAM" id="MobiDB-lite"/>
    </source>
</evidence>
<dbReference type="AlphaFoldDB" id="A0A9N7UFG0"/>
<keyword evidence="3" id="KW-1185">Reference proteome</keyword>
<comment type="caution">
    <text evidence="2">The sequence shown here is derived from an EMBL/GenBank/DDBJ whole genome shotgun (WGS) entry which is preliminary data.</text>
</comment>
<evidence type="ECO:0000313" key="2">
    <source>
        <dbReference type="EMBL" id="CAB1430445.1"/>
    </source>
</evidence>
<sequence length="103" mass="11705">MDRMVTSRLDALHYSRCSGPSERPQRDRWSMEMIPSGARRVQTHRLRWLHTHTRAANQRSPPSRSLRLWQTAPPMGAARGRGLSAPSVHTEACSPEEVLLPPQ</sequence>